<dbReference type="Pfam" id="PF13154">
    <property type="entry name" value="DUF3991"/>
    <property type="match status" value="1"/>
</dbReference>
<feature type="domain" description="DUF3991" evidence="2">
    <location>
        <begin position="517"/>
        <end position="590"/>
    </location>
</feature>
<dbReference type="AlphaFoldDB" id="A0A810Q068"/>
<dbReference type="EMBL" id="AP023418">
    <property type="protein sequence ID" value="BCK81330.1"/>
    <property type="molecule type" value="Genomic_DNA"/>
</dbReference>
<name>A0A810Q068_9FIRM</name>
<accession>A0A810Q068</accession>
<dbReference type="RefSeq" id="WP_213542081.1">
    <property type="nucleotide sequence ID" value="NZ_AP023418.1"/>
</dbReference>
<evidence type="ECO:0000313" key="5">
    <source>
        <dbReference type="Proteomes" id="UP000681035"/>
    </source>
</evidence>
<dbReference type="KEGG" id="vcop:MM50RIKEN_10930"/>
<dbReference type="Pfam" id="PF08401">
    <property type="entry name" value="ArdcN"/>
    <property type="match status" value="1"/>
</dbReference>
<evidence type="ECO:0000259" key="3">
    <source>
        <dbReference type="Pfam" id="PF18818"/>
    </source>
</evidence>
<dbReference type="InterPro" id="IPR013610">
    <property type="entry name" value="ArdC_N"/>
</dbReference>
<evidence type="ECO:0000259" key="1">
    <source>
        <dbReference type="Pfam" id="PF08401"/>
    </source>
</evidence>
<gene>
    <name evidence="4" type="ORF">MM50RIKEN_10930</name>
</gene>
<protein>
    <recommendedName>
        <fullName evidence="6">DUF1738 domain-containing protein</fullName>
    </recommendedName>
</protein>
<reference evidence="4" key="1">
    <citation type="submission" date="2020-09" db="EMBL/GenBank/DDBJ databases">
        <title>New species isolated from human feces.</title>
        <authorList>
            <person name="Kitahara M."/>
            <person name="Shigeno Y."/>
            <person name="Shime M."/>
            <person name="Matsumoto Y."/>
            <person name="Nakamura S."/>
            <person name="Motooka D."/>
            <person name="Fukuoka S."/>
            <person name="Nishikawa H."/>
            <person name="Benno Y."/>
        </authorList>
    </citation>
    <scope>NUCLEOTIDE SEQUENCE</scope>
    <source>
        <strain evidence="4">MM50</strain>
    </source>
</reference>
<sequence length="774" mass="89617">MAAVNKVREELAQAFLAALKEEQLPWRACWAQGRPYNAATGRRYKGINTLRLSMLADERGYKDPRWCTFQQAKDKGWKIRKGEHATKVEYWAMYDMERKRWMNWNEVERLKRDDPDAADKLQLRSRTALVFNAAQMEGVPPLPQRPRTDIGQLRQQRDTLLENMQLAYREEGTRAYYSPSADMVTLPPEASFDDPYSYISTFLHECGHATGHPDRLNRHIENHFGSEDYAREELRAEIASAFVSQELGLEMSQKALNEHFDLHKAYIQSWIKVLEKDPQELFAAIKDASGIANYLMEKGEFQQERNVTEEKRQIRHIEAENIDQEKFDFYAKDPVDLRFVGCTFRNVTVSESEARLSQFKDCKFYGCDTRNVQDRSVFTHAAFFPADTTVRQPKRRESKYIPADMIELARSQDVFDILQRTGEPLFQKDGQWRSVEHDSLVVTPGKGYYWFSRAEGSKSPIDYFVNVHGMGFQEAVRTVLEAIHRDVTYTPPVWLPPAEHEEFRPLPRAKTNLDAYNYLVQERGLDQELVDGLMRQGRIYQSGKYKNVVFVGTDFDGVVASNFARSCDPTQQVQRFDVRGSQKEYRFRMENPDCPRCNVFESEIDLLSYLSMRPADQRTENYIALGGVSPRALLAFLQYRPDVSQINLCTDGDRAGEQCAESIRTLLEGQYEISREAAPIGKDWNESLVRIRELQESWEHETNDPETETWRDDLTSQEAQIVAAWDDGFDHGLARMVTLSRTQDDPGLRSAMAKLDPVEQVRSPFARKAEDWTY</sequence>
<dbReference type="CDD" id="cd00188">
    <property type="entry name" value="TOPRIM"/>
    <property type="match status" value="1"/>
</dbReference>
<organism evidence="4 5">
    <name type="scientific">Vescimonas coprocola</name>
    <dbReference type="NCBI Taxonomy" id="2714355"/>
    <lineage>
        <taxon>Bacteria</taxon>
        <taxon>Bacillati</taxon>
        <taxon>Bacillota</taxon>
        <taxon>Clostridia</taxon>
        <taxon>Eubacteriales</taxon>
        <taxon>Oscillospiraceae</taxon>
        <taxon>Vescimonas</taxon>
    </lineage>
</organism>
<evidence type="ECO:0008006" key="6">
    <source>
        <dbReference type="Google" id="ProtNLM"/>
    </source>
</evidence>
<dbReference type="Pfam" id="PF18818">
    <property type="entry name" value="MPTase-PolyVal"/>
    <property type="match status" value="1"/>
</dbReference>
<feature type="domain" description="N-terminal" evidence="1">
    <location>
        <begin position="6"/>
        <end position="109"/>
    </location>
</feature>
<dbReference type="Gene3D" id="2.160.20.80">
    <property type="entry name" value="E3 ubiquitin-protein ligase SopA"/>
    <property type="match status" value="1"/>
</dbReference>
<evidence type="ECO:0000259" key="2">
    <source>
        <dbReference type="Pfam" id="PF13154"/>
    </source>
</evidence>
<evidence type="ECO:0000313" key="4">
    <source>
        <dbReference type="EMBL" id="BCK81330.1"/>
    </source>
</evidence>
<dbReference type="Gene3D" id="3.40.1360.10">
    <property type="match status" value="1"/>
</dbReference>
<dbReference type="Proteomes" id="UP000681035">
    <property type="component" value="Chromosome"/>
</dbReference>
<dbReference type="SUPFAM" id="SSF57783">
    <property type="entry name" value="Zinc beta-ribbon"/>
    <property type="match status" value="1"/>
</dbReference>
<dbReference type="InterPro" id="IPR041459">
    <property type="entry name" value="MPTase-PolyVal"/>
</dbReference>
<keyword evidence="5" id="KW-1185">Reference proteome</keyword>
<dbReference type="SUPFAM" id="SSF141571">
    <property type="entry name" value="Pentapeptide repeat-like"/>
    <property type="match status" value="1"/>
</dbReference>
<dbReference type="Pfam" id="PF13155">
    <property type="entry name" value="Toprim_2"/>
    <property type="match status" value="1"/>
</dbReference>
<feature type="domain" description="Polyvalent protein metallopeptidase" evidence="3">
    <location>
        <begin position="157"/>
        <end position="285"/>
    </location>
</feature>
<dbReference type="GO" id="GO:0003697">
    <property type="term" value="F:single-stranded DNA binding"/>
    <property type="evidence" value="ECO:0007669"/>
    <property type="project" value="InterPro"/>
</dbReference>
<dbReference type="InterPro" id="IPR025054">
    <property type="entry name" value="DUF3991"/>
</dbReference>
<proteinExistence type="predicted"/>